<dbReference type="PANTHER" id="PTHR20941">
    <property type="entry name" value="FOLATE SYNTHESIS PROTEINS"/>
    <property type="match status" value="1"/>
</dbReference>
<dbReference type="NCBIfam" id="TIGR01496">
    <property type="entry name" value="DHPS"/>
    <property type="match status" value="1"/>
</dbReference>
<dbReference type="GO" id="GO:0004156">
    <property type="term" value="F:dihydropteroate synthase activity"/>
    <property type="evidence" value="ECO:0007669"/>
    <property type="project" value="UniProtKB-EC"/>
</dbReference>
<dbReference type="Gene3D" id="3.20.20.20">
    <property type="entry name" value="Dihydropteroate synthase-like"/>
    <property type="match status" value="1"/>
</dbReference>
<evidence type="ECO:0000313" key="12">
    <source>
        <dbReference type="Proteomes" id="UP000197215"/>
    </source>
</evidence>
<comment type="function">
    <text evidence="9">Catalyzes the condensation of para-aminobenzoate (pABA) with 6-hydroxymethyl-7,8-dihydropterin diphosphate (DHPt-PP) to form 7,8-dihydropteroate (H2Pte), the immediate precursor of folate derivatives.</text>
</comment>
<dbReference type="EMBL" id="FYEX01000002">
    <property type="protein sequence ID" value="SNC72328.1"/>
    <property type="molecule type" value="Genomic_DNA"/>
</dbReference>
<dbReference type="InterPro" id="IPR045031">
    <property type="entry name" value="DHP_synth-like"/>
</dbReference>
<dbReference type="SUPFAM" id="SSF51717">
    <property type="entry name" value="Dihydropteroate synthetase-like"/>
    <property type="match status" value="1"/>
</dbReference>
<evidence type="ECO:0000256" key="6">
    <source>
        <dbReference type="ARBA" id="ARBA00022723"/>
    </source>
</evidence>
<dbReference type="InterPro" id="IPR000489">
    <property type="entry name" value="Pterin-binding_dom"/>
</dbReference>
<organism evidence="11 12">
    <name type="scientific">Polynucleobacter victoriensis</name>
    <dbReference type="NCBI Taxonomy" id="2049319"/>
    <lineage>
        <taxon>Bacteria</taxon>
        <taxon>Pseudomonadati</taxon>
        <taxon>Pseudomonadota</taxon>
        <taxon>Betaproteobacteria</taxon>
        <taxon>Burkholderiales</taxon>
        <taxon>Burkholderiaceae</taxon>
        <taxon>Polynucleobacter</taxon>
    </lineage>
</organism>
<protein>
    <recommendedName>
        <fullName evidence="4 9">Dihydropteroate synthase</fullName>
        <shortName evidence="9">DHPS</shortName>
        <ecNumber evidence="4 9">2.5.1.15</ecNumber>
    </recommendedName>
    <alternativeName>
        <fullName evidence="9">Dihydropteroate pyrophosphorylase</fullName>
    </alternativeName>
</protein>
<comment type="catalytic activity">
    <reaction evidence="1">
        <text>(7,8-dihydropterin-6-yl)methyl diphosphate + 4-aminobenzoate = 7,8-dihydropteroate + diphosphate</text>
        <dbReference type="Rhea" id="RHEA:19949"/>
        <dbReference type="ChEBI" id="CHEBI:17836"/>
        <dbReference type="ChEBI" id="CHEBI:17839"/>
        <dbReference type="ChEBI" id="CHEBI:33019"/>
        <dbReference type="ChEBI" id="CHEBI:72950"/>
        <dbReference type="EC" id="2.5.1.15"/>
    </reaction>
</comment>
<dbReference type="PROSITE" id="PS00792">
    <property type="entry name" value="DHPS_1"/>
    <property type="match status" value="1"/>
</dbReference>
<evidence type="ECO:0000256" key="9">
    <source>
        <dbReference type="RuleBase" id="RU361205"/>
    </source>
</evidence>
<dbReference type="GO" id="GO:0046872">
    <property type="term" value="F:metal ion binding"/>
    <property type="evidence" value="ECO:0007669"/>
    <property type="project" value="UniProtKB-KW"/>
</dbReference>
<dbReference type="UniPathway" id="UPA00077">
    <property type="reaction ID" value="UER00156"/>
</dbReference>
<comment type="pathway">
    <text evidence="3 9">Cofactor biosynthesis; tetrahydrofolate biosynthesis; 7,8-dihydrofolate from 2-amino-4-hydroxy-6-hydroxymethyl-7,8-dihydropteridine diphosphate and 4-aminobenzoate: step 1/2.</text>
</comment>
<dbReference type="CDD" id="cd00739">
    <property type="entry name" value="DHPS"/>
    <property type="match status" value="1"/>
</dbReference>
<keyword evidence="7 9" id="KW-0460">Magnesium</keyword>
<comment type="similarity">
    <text evidence="9">Belongs to the DHPS family.</text>
</comment>
<dbReference type="PROSITE" id="PS50972">
    <property type="entry name" value="PTERIN_BINDING"/>
    <property type="match status" value="1"/>
</dbReference>
<dbReference type="InterPro" id="IPR011005">
    <property type="entry name" value="Dihydropteroate_synth-like_sf"/>
</dbReference>
<evidence type="ECO:0000256" key="2">
    <source>
        <dbReference type="ARBA" id="ARBA00001946"/>
    </source>
</evidence>
<evidence type="ECO:0000256" key="1">
    <source>
        <dbReference type="ARBA" id="ARBA00000012"/>
    </source>
</evidence>
<feature type="domain" description="Pterin-binding" evidence="10">
    <location>
        <begin position="18"/>
        <end position="269"/>
    </location>
</feature>
<dbReference type="AlphaFoldDB" id="A0A212U262"/>
<keyword evidence="6 9" id="KW-0479">Metal-binding</keyword>
<evidence type="ECO:0000256" key="5">
    <source>
        <dbReference type="ARBA" id="ARBA00022679"/>
    </source>
</evidence>
<proteinExistence type="inferred from homology"/>
<gene>
    <name evidence="11" type="ORF">SAMN06295916_1567</name>
</gene>
<evidence type="ECO:0000256" key="8">
    <source>
        <dbReference type="ARBA" id="ARBA00022909"/>
    </source>
</evidence>
<dbReference type="GO" id="GO:0005829">
    <property type="term" value="C:cytosol"/>
    <property type="evidence" value="ECO:0007669"/>
    <property type="project" value="TreeGrafter"/>
</dbReference>
<comment type="cofactor">
    <cofactor evidence="2 9">
        <name>Mg(2+)</name>
        <dbReference type="ChEBI" id="CHEBI:18420"/>
    </cofactor>
</comment>
<dbReference type="PANTHER" id="PTHR20941:SF1">
    <property type="entry name" value="FOLIC ACID SYNTHESIS PROTEIN FOL1"/>
    <property type="match status" value="1"/>
</dbReference>
<dbReference type="GO" id="GO:0046654">
    <property type="term" value="P:tetrahydrofolate biosynthetic process"/>
    <property type="evidence" value="ECO:0007669"/>
    <property type="project" value="UniProtKB-UniPathway"/>
</dbReference>
<evidence type="ECO:0000313" key="11">
    <source>
        <dbReference type="EMBL" id="SNC72328.1"/>
    </source>
</evidence>
<evidence type="ECO:0000256" key="4">
    <source>
        <dbReference type="ARBA" id="ARBA00012458"/>
    </source>
</evidence>
<evidence type="ECO:0000259" key="10">
    <source>
        <dbReference type="PROSITE" id="PS50972"/>
    </source>
</evidence>
<evidence type="ECO:0000256" key="7">
    <source>
        <dbReference type="ARBA" id="ARBA00022842"/>
    </source>
</evidence>
<dbReference type="Proteomes" id="UP000197215">
    <property type="component" value="Unassembled WGS sequence"/>
</dbReference>
<reference evidence="11 12" key="1">
    <citation type="submission" date="2017-06" db="EMBL/GenBank/DDBJ databases">
        <authorList>
            <person name="Kim H.J."/>
            <person name="Triplett B.A."/>
        </authorList>
    </citation>
    <scope>NUCLEOTIDE SEQUENCE [LARGE SCALE GENOMIC DNA]</scope>
    <source>
        <strain evidence="11 12">MWH-VicM1</strain>
    </source>
</reference>
<accession>A0A212U262</accession>
<name>A0A212U262_9BURK</name>
<dbReference type="EC" id="2.5.1.15" evidence="4 9"/>
<keyword evidence="12" id="KW-1185">Reference proteome</keyword>
<dbReference type="PROSITE" id="PS00793">
    <property type="entry name" value="DHPS_2"/>
    <property type="match status" value="1"/>
</dbReference>
<keyword evidence="8 9" id="KW-0289">Folate biosynthesis</keyword>
<evidence type="ECO:0000256" key="3">
    <source>
        <dbReference type="ARBA" id="ARBA00004763"/>
    </source>
</evidence>
<sequence length="278" mass="30630">MAWRCGRFLFDWSQRRAPIVMGILNVTPDSFSDGGQFAHRDAALRHADEMIAQGAEMIDVGGESSRPGSEPLALQEELDRVMPILEVLKDAPVAISVDTYKAKVMRAAVDLGIDCVNDIWAFRQPHAIEAVANSQCGVMLMHMQKDPATMQFDPHYEDVVAEVNGFLMERCVALEDEGIARERLAIDPGFGFGKTVEHNMTMLAHFHKFCMHDMPVVAGLSRKSSLGAITGKDTQHRQTASVAAALMALERGAKILRVHDVSETIDAVKIWVATQDCL</sequence>
<dbReference type="InterPro" id="IPR006390">
    <property type="entry name" value="DHP_synth_dom"/>
</dbReference>
<dbReference type="Pfam" id="PF00809">
    <property type="entry name" value="Pterin_bind"/>
    <property type="match status" value="1"/>
</dbReference>
<keyword evidence="5 9" id="KW-0808">Transferase</keyword>
<dbReference type="GO" id="GO:0046656">
    <property type="term" value="P:folic acid biosynthetic process"/>
    <property type="evidence" value="ECO:0007669"/>
    <property type="project" value="UniProtKB-KW"/>
</dbReference>